<feature type="compositionally biased region" description="Basic residues" evidence="1">
    <location>
        <begin position="15"/>
        <end position="25"/>
    </location>
</feature>
<evidence type="ECO:0000313" key="3">
    <source>
        <dbReference type="EMBL" id="HIH15985.1"/>
    </source>
</evidence>
<evidence type="ECO:0000256" key="2">
    <source>
        <dbReference type="SAM" id="Phobius"/>
    </source>
</evidence>
<feature type="compositionally biased region" description="Basic and acidic residues" evidence="1">
    <location>
        <begin position="26"/>
        <end position="38"/>
    </location>
</feature>
<organism evidence="3 5">
    <name type="scientific">Candidatus Iainarchaeum sp</name>
    <dbReference type="NCBI Taxonomy" id="3101447"/>
    <lineage>
        <taxon>Archaea</taxon>
        <taxon>Candidatus Iainarchaeota</taxon>
        <taxon>Candidatus Iainarchaeia</taxon>
        <taxon>Candidatus Iainarchaeales</taxon>
        <taxon>Candidatus Iainarchaeaceae</taxon>
        <taxon>Candidatus Iainarchaeum</taxon>
    </lineage>
</organism>
<gene>
    <name evidence="3" type="ORF">HA252_01115</name>
    <name evidence="4" type="ORF">J4203_00065</name>
</gene>
<reference evidence="4" key="2">
    <citation type="submission" date="2021-03" db="EMBL/GenBank/DDBJ databases">
        <authorList>
            <person name="Jaffe A."/>
        </authorList>
    </citation>
    <scope>NUCLEOTIDE SEQUENCE</scope>
    <source>
        <strain evidence="4">RIFCSPLOWO2_01_FULL_58_19</strain>
    </source>
</reference>
<keyword evidence="2" id="KW-0812">Transmembrane</keyword>
<evidence type="ECO:0000256" key="1">
    <source>
        <dbReference type="SAM" id="MobiDB-lite"/>
    </source>
</evidence>
<protein>
    <recommendedName>
        <fullName evidence="6">DUF4430 domain-containing protein</fullName>
    </recommendedName>
</protein>
<evidence type="ECO:0008006" key="6">
    <source>
        <dbReference type="Google" id="ProtNLM"/>
    </source>
</evidence>
<evidence type="ECO:0000313" key="4">
    <source>
        <dbReference type="EMBL" id="MBS3062244.1"/>
    </source>
</evidence>
<dbReference type="EMBL" id="DUGH01000024">
    <property type="protein sequence ID" value="HIH15985.1"/>
    <property type="molecule type" value="Genomic_DNA"/>
</dbReference>
<dbReference type="Proteomes" id="UP000564964">
    <property type="component" value="Unassembled WGS sequence"/>
</dbReference>
<dbReference type="EMBL" id="JAGVWE010000001">
    <property type="protein sequence ID" value="MBS3062244.1"/>
    <property type="molecule type" value="Genomic_DNA"/>
</dbReference>
<reference evidence="5" key="1">
    <citation type="journal article" date="2020" name="bioRxiv">
        <title>A rank-normalized archaeal taxonomy based on genome phylogeny resolves widespread incomplete and uneven classifications.</title>
        <authorList>
            <person name="Rinke C."/>
            <person name="Chuvochina M."/>
            <person name="Mussig A.J."/>
            <person name="Chaumeil P.-A."/>
            <person name="Waite D.W."/>
            <person name="Whitman W.B."/>
            <person name="Parks D.H."/>
            <person name="Hugenholtz P."/>
        </authorList>
    </citation>
    <scope>NUCLEOTIDE SEQUENCE [LARGE SCALE GENOMIC DNA]</scope>
</reference>
<reference evidence="4" key="3">
    <citation type="submission" date="2021-05" db="EMBL/GenBank/DDBJ databases">
        <title>Protein family content uncovers lineage relationships and bacterial pathway maintenance mechanisms in DPANN archaea.</title>
        <authorList>
            <person name="Castelle C.J."/>
            <person name="Meheust R."/>
            <person name="Jaffe A.L."/>
            <person name="Seitz K."/>
            <person name="Gong X."/>
            <person name="Baker B.J."/>
            <person name="Banfield J.F."/>
        </authorList>
    </citation>
    <scope>NUCLEOTIDE SEQUENCE</scope>
    <source>
        <strain evidence="4">RIFCSPLOWO2_01_FULL_58_19</strain>
    </source>
</reference>
<feature type="transmembrane region" description="Helical" evidence="2">
    <location>
        <begin position="45"/>
        <end position="63"/>
    </location>
</feature>
<feature type="region of interest" description="Disordered" evidence="1">
    <location>
        <begin position="1"/>
        <end position="38"/>
    </location>
</feature>
<proteinExistence type="predicted"/>
<comment type="caution">
    <text evidence="3">The sequence shown here is derived from an EMBL/GenBank/DDBJ whole genome shotgun (WGS) entry which is preliminary data.</text>
</comment>
<evidence type="ECO:0000313" key="5">
    <source>
        <dbReference type="Proteomes" id="UP000564964"/>
    </source>
</evidence>
<dbReference type="Proteomes" id="UP000678237">
    <property type="component" value="Unassembled WGS sequence"/>
</dbReference>
<keyword evidence="2" id="KW-0472">Membrane</keyword>
<name>A0A7J4JHW4_9ARCH</name>
<keyword evidence="2" id="KW-1133">Transmembrane helix</keyword>
<dbReference type="AlphaFoldDB" id="A0A7J4JHW4"/>
<accession>A0A7J4JHW4</accession>
<sequence length="192" mass="21314">MDEASEELVAELTKKQKKNLEKKRRQKEEQAVEQKKAGAEKLKKTALASLALVAGAFLVYFVAMAPKVEGPYTPGPVHWHSTLSMTACGQPIPLPRAPPGRMLGPEIRHLHDNDDKIHIEAQVQRKEDIMVEAFLADIGVAFNEKQLGNYGEGNQCPNGKAGKVAFTVNGKPSTEYEKYVMQDGDKIEIRFE</sequence>